<dbReference type="EMBL" id="HBIP01030282">
    <property type="protein sequence ID" value="CAE0503296.1"/>
    <property type="molecule type" value="Transcribed_RNA"/>
</dbReference>
<evidence type="ECO:0000313" key="1">
    <source>
        <dbReference type="EMBL" id="CAE0503295.1"/>
    </source>
</evidence>
<accession>A0A6S8NDN1</accession>
<organism evidence="2">
    <name type="scientific">Dunaliella tertiolecta</name>
    <name type="common">Green alga</name>
    <dbReference type="NCBI Taxonomy" id="3047"/>
    <lineage>
        <taxon>Eukaryota</taxon>
        <taxon>Viridiplantae</taxon>
        <taxon>Chlorophyta</taxon>
        <taxon>core chlorophytes</taxon>
        <taxon>Chlorophyceae</taxon>
        <taxon>CS clade</taxon>
        <taxon>Chlamydomonadales</taxon>
        <taxon>Dunaliellaceae</taxon>
        <taxon>Dunaliella</taxon>
    </lineage>
</organism>
<proteinExistence type="predicted"/>
<dbReference type="EMBL" id="HBIP01030281">
    <property type="protein sequence ID" value="CAE0503295.1"/>
    <property type="molecule type" value="Transcribed_RNA"/>
</dbReference>
<reference evidence="2" key="1">
    <citation type="submission" date="2021-01" db="EMBL/GenBank/DDBJ databases">
        <authorList>
            <person name="Corre E."/>
            <person name="Pelletier E."/>
            <person name="Niang G."/>
            <person name="Scheremetjew M."/>
            <person name="Finn R."/>
            <person name="Kale V."/>
            <person name="Holt S."/>
            <person name="Cochrane G."/>
            <person name="Meng A."/>
            <person name="Brown T."/>
            <person name="Cohen L."/>
        </authorList>
    </citation>
    <scope>NUCLEOTIDE SEQUENCE</scope>
    <source>
        <strain evidence="2">CCMP1320</strain>
    </source>
</reference>
<sequence>MEQFALLTGVMENKYRDFNTLWTTKGAWGEQIWASLRGERACLCTFSFNASSLEAIQGQEREGCVAVPAYKGSLALACFGGTLNSCTCANALSCCYVSCCLFLFDCSCLPCFLCAYVSL</sequence>
<protein>
    <submittedName>
        <fullName evidence="2">Uncharacterized protein</fullName>
    </submittedName>
</protein>
<dbReference type="AlphaFoldDB" id="A0A6S8NDN1"/>
<gene>
    <name evidence="1" type="ORF">DTER00134_LOCUS18368</name>
    <name evidence="2" type="ORF">DTER00134_LOCUS18369</name>
</gene>
<evidence type="ECO:0000313" key="2">
    <source>
        <dbReference type="EMBL" id="CAE0503296.1"/>
    </source>
</evidence>
<name>A0A6S8NDN1_DUNTE</name>